<gene>
    <name evidence="17" type="ORF">LCGC14_1684620</name>
</gene>
<evidence type="ECO:0000256" key="9">
    <source>
        <dbReference type="ARBA" id="ARBA00023065"/>
    </source>
</evidence>
<evidence type="ECO:0000256" key="1">
    <source>
        <dbReference type="ARBA" id="ARBA00004571"/>
    </source>
</evidence>
<evidence type="ECO:0000256" key="2">
    <source>
        <dbReference type="ARBA" id="ARBA00009450"/>
    </source>
</evidence>
<evidence type="ECO:0000313" key="17">
    <source>
        <dbReference type="EMBL" id="KKM16558.1"/>
    </source>
</evidence>
<evidence type="ECO:0000256" key="14">
    <source>
        <dbReference type="ARBA" id="ARBA00023288"/>
    </source>
</evidence>
<keyword evidence="8" id="KW-0625">Polysaccharide transport</keyword>
<evidence type="ECO:0008006" key="18">
    <source>
        <dbReference type="Google" id="ProtNLM"/>
    </source>
</evidence>
<keyword evidence="14" id="KW-0449">Lipoprotein</keyword>
<keyword evidence="6" id="KW-0812">Transmembrane</keyword>
<accession>A0A0F9K359</accession>
<reference evidence="17" key="1">
    <citation type="journal article" date="2015" name="Nature">
        <title>Complex archaea that bridge the gap between prokaryotes and eukaryotes.</title>
        <authorList>
            <person name="Spang A."/>
            <person name="Saw J.H."/>
            <person name="Jorgensen S.L."/>
            <person name="Zaremba-Niedzwiedzka K."/>
            <person name="Martijn J."/>
            <person name="Lind A.E."/>
            <person name="van Eijk R."/>
            <person name="Schleper C."/>
            <person name="Guy L."/>
            <person name="Ettema T.J."/>
        </authorList>
    </citation>
    <scope>NUCLEOTIDE SEQUENCE</scope>
</reference>
<evidence type="ECO:0000256" key="3">
    <source>
        <dbReference type="ARBA" id="ARBA00022448"/>
    </source>
</evidence>
<dbReference type="PANTHER" id="PTHR33619:SF3">
    <property type="entry name" value="POLYSACCHARIDE EXPORT PROTEIN GFCE-RELATED"/>
    <property type="match status" value="1"/>
</dbReference>
<evidence type="ECO:0000256" key="10">
    <source>
        <dbReference type="ARBA" id="ARBA00023114"/>
    </source>
</evidence>
<comment type="caution">
    <text evidence="17">The sequence shown here is derived from an EMBL/GenBank/DDBJ whole genome shotgun (WGS) entry which is preliminary data.</text>
</comment>
<comment type="similarity">
    <text evidence="2">Belongs to the BexD/CtrA/VexA family.</text>
</comment>
<dbReference type="InterPro" id="IPR054765">
    <property type="entry name" value="SLBB_dom"/>
</dbReference>
<keyword evidence="4" id="KW-1134">Transmembrane beta strand</keyword>
<dbReference type="AlphaFoldDB" id="A0A0F9K359"/>
<dbReference type="Pfam" id="PF22461">
    <property type="entry name" value="SLBB_2"/>
    <property type="match status" value="1"/>
</dbReference>
<evidence type="ECO:0000256" key="6">
    <source>
        <dbReference type="ARBA" id="ARBA00022692"/>
    </source>
</evidence>
<dbReference type="GO" id="GO:0006811">
    <property type="term" value="P:monoatomic ion transport"/>
    <property type="evidence" value="ECO:0007669"/>
    <property type="project" value="UniProtKB-KW"/>
</dbReference>
<keyword evidence="12" id="KW-0564">Palmitate</keyword>
<dbReference type="GO" id="GO:0046930">
    <property type="term" value="C:pore complex"/>
    <property type="evidence" value="ECO:0007669"/>
    <property type="project" value="UniProtKB-KW"/>
</dbReference>
<evidence type="ECO:0000256" key="5">
    <source>
        <dbReference type="ARBA" id="ARBA00022597"/>
    </source>
</evidence>
<dbReference type="InterPro" id="IPR003715">
    <property type="entry name" value="Poly_export_N"/>
</dbReference>
<dbReference type="InterPro" id="IPR049712">
    <property type="entry name" value="Poly_export"/>
</dbReference>
<keyword evidence="11" id="KW-0472">Membrane</keyword>
<feature type="domain" description="SLBB" evidence="16">
    <location>
        <begin position="102"/>
        <end position="182"/>
    </location>
</feature>
<keyword evidence="5" id="KW-0762">Sugar transport</keyword>
<dbReference type="PANTHER" id="PTHR33619">
    <property type="entry name" value="POLYSACCHARIDE EXPORT PROTEIN GFCE-RELATED"/>
    <property type="match status" value="1"/>
</dbReference>
<evidence type="ECO:0000259" key="16">
    <source>
        <dbReference type="Pfam" id="PF22461"/>
    </source>
</evidence>
<dbReference type="GO" id="GO:0015159">
    <property type="term" value="F:polysaccharide transmembrane transporter activity"/>
    <property type="evidence" value="ECO:0007669"/>
    <property type="project" value="InterPro"/>
</dbReference>
<dbReference type="Gene3D" id="3.10.560.10">
    <property type="entry name" value="Outer membrane lipoprotein wza domain like"/>
    <property type="match status" value="1"/>
</dbReference>
<dbReference type="Pfam" id="PF02563">
    <property type="entry name" value="Poly_export"/>
    <property type="match status" value="1"/>
</dbReference>
<evidence type="ECO:0000259" key="15">
    <source>
        <dbReference type="Pfam" id="PF02563"/>
    </source>
</evidence>
<sequence>MYKIINACLFLLFSMVTISAHAADRYLLNAGDVLDISVWNEESLQKEVVVLPDGIVTFPLAGEIVAKDKSVAEVEEALTKKLSEYLADPVVTVSVTNVDGNRVHILGKVTTPGSFVMNQPLDAMQALSLSGGLSPYAEENNIIVLRRDGDKQQVLPVRYADIKKGKSLDSNIILESGDVMIVP</sequence>
<dbReference type="GO" id="GO:0009279">
    <property type="term" value="C:cell outer membrane"/>
    <property type="evidence" value="ECO:0007669"/>
    <property type="project" value="UniProtKB-SubCell"/>
</dbReference>
<evidence type="ECO:0000256" key="12">
    <source>
        <dbReference type="ARBA" id="ARBA00023139"/>
    </source>
</evidence>
<keyword evidence="3" id="KW-0813">Transport</keyword>
<name>A0A0F9K359_9ZZZZ</name>
<dbReference type="GO" id="GO:0015288">
    <property type="term" value="F:porin activity"/>
    <property type="evidence" value="ECO:0007669"/>
    <property type="project" value="UniProtKB-KW"/>
</dbReference>
<evidence type="ECO:0000256" key="11">
    <source>
        <dbReference type="ARBA" id="ARBA00023136"/>
    </source>
</evidence>
<evidence type="ECO:0000256" key="13">
    <source>
        <dbReference type="ARBA" id="ARBA00023237"/>
    </source>
</evidence>
<keyword evidence="9" id="KW-0406">Ion transport</keyword>
<evidence type="ECO:0000256" key="8">
    <source>
        <dbReference type="ARBA" id="ARBA00023047"/>
    </source>
</evidence>
<evidence type="ECO:0000256" key="4">
    <source>
        <dbReference type="ARBA" id="ARBA00022452"/>
    </source>
</evidence>
<organism evidence="17">
    <name type="scientific">marine sediment metagenome</name>
    <dbReference type="NCBI Taxonomy" id="412755"/>
    <lineage>
        <taxon>unclassified sequences</taxon>
        <taxon>metagenomes</taxon>
        <taxon>ecological metagenomes</taxon>
    </lineage>
</organism>
<feature type="domain" description="Polysaccharide export protein N-terminal" evidence="15">
    <location>
        <begin position="22"/>
        <end position="96"/>
    </location>
</feature>
<comment type="subcellular location">
    <subcellularLocation>
        <location evidence="1">Cell outer membrane</location>
        <topology evidence="1">Multi-pass membrane protein</topology>
    </subcellularLocation>
</comment>
<dbReference type="EMBL" id="LAZR01014647">
    <property type="protein sequence ID" value="KKM16558.1"/>
    <property type="molecule type" value="Genomic_DNA"/>
</dbReference>
<evidence type="ECO:0000256" key="7">
    <source>
        <dbReference type="ARBA" id="ARBA00022729"/>
    </source>
</evidence>
<keyword evidence="7" id="KW-0732">Signal</keyword>
<proteinExistence type="inferred from homology"/>
<keyword evidence="13" id="KW-0998">Cell outer membrane</keyword>
<protein>
    <recommendedName>
        <fullName evidence="18">Soluble ligand binding domain-containing protein</fullName>
    </recommendedName>
</protein>
<keyword evidence="10" id="KW-0626">Porin</keyword>